<proteinExistence type="predicted"/>
<dbReference type="GeneID" id="77803539"/>
<evidence type="ECO:0000256" key="1">
    <source>
        <dbReference type="SAM" id="MobiDB-lite"/>
    </source>
</evidence>
<organism evidence="2 3">
    <name type="scientific">Puccinia triticina</name>
    <dbReference type="NCBI Taxonomy" id="208348"/>
    <lineage>
        <taxon>Eukaryota</taxon>
        <taxon>Fungi</taxon>
        <taxon>Dikarya</taxon>
        <taxon>Basidiomycota</taxon>
        <taxon>Pucciniomycotina</taxon>
        <taxon>Pucciniomycetes</taxon>
        <taxon>Pucciniales</taxon>
        <taxon>Pucciniaceae</taxon>
        <taxon>Puccinia</taxon>
    </lineage>
</organism>
<evidence type="ECO:0000313" key="2">
    <source>
        <dbReference type="EMBL" id="WAQ91045.1"/>
    </source>
</evidence>
<evidence type="ECO:0000313" key="3">
    <source>
        <dbReference type="Proteomes" id="UP001164743"/>
    </source>
</evidence>
<reference evidence="2" key="1">
    <citation type="submission" date="2022-10" db="EMBL/GenBank/DDBJ databases">
        <title>Puccinia triticina Genome sequencing and assembly.</title>
        <authorList>
            <person name="Li C."/>
        </authorList>
    </citation>
    <scope>NUCLEOTIDE SEQUENCE</scope>
    <source>
        <strain evidence="2">Pt15</strain>
    </source>
</reference>
<dbReference type="RefSeq" id="XP_053026600.1">
    <property type="nucleotide sequence ID" value="XM_053162644.1"/>
</dbReference>
<sequence length="152" mass="16803">MSRDPVSLAAEGSRQGAQEERRVTAHFDVVVLGGFHAKREQLLGERTDGYSEPVDHLFRSVDEKQGSYYFETAGKNWWKARAKSGPSTVAKVAVEKSVATDAVSELFGYTKAIAKKVTANPVTLDDAFKLPQGQVRAILWKDMKKATHPHCL</sequence>
<name>A0ABY7D1C2_9BASI</name>
<accession>A0ABY7D1C2</accession>
<keyword evidence="3" id="KW-1185">Reference proteome</keyword>
<dbReference type="EMBL" id="CP110433">
    <property type="protein sequence ID" value="WAQ91045.1"/>
    <property type="molecule type" value="Genomic_DNA"/>
</dbReference>
<dbReference type="Proteomes" id="UP001164743">
    <property type="component" value="Chromosome 13A"/>
</dbReference>
<protein>
    <submittedName>
        <fullName evidence="2">Uncharacterized protein</fullName>
    </submittedName>
</protein>
<feature type="region of interest" description="Disordered" evidence="1">
    <location>
        <begin position="1"/>
        <end position="20"/>
    </location>
</feature>
<gene>
    <name evidence="2" type="ORF">PtA15_13A445</name>
</gene>